<dbReference type="Pfam" id="PF00651">
    <property type="entry name" value="BTB"/>
    <property type="match status" value="1"/>
</dbReference>
<gene>
    <name evidence="3" type="ORF">NHX12_003229</name>
</gene>
<keyword evidence="1" id="KW-0040">ANK repeat</keyword>
<protein>
    <recommendedName>
        <fullName evidence="2">BTB domain-containing protein</fullName>
    </recommendedName>
</protein>
<dbReference type="PANTHER" id="PTHR46071">
    <property type="entry name" value="ANKYRIN REPEAT AND BTB/POZ DOMAIN-CONTAINING"/>
    <property type="match status" value="1"/>
</dbReference>
<accession>A0A9Q0IFL7</accession>
<keyword evidence="4" id="KW-1185">Reference proteome</keyword>
<dbReference type="PROSITE" id="PS50297">
    <property type="entry name" value="ANK_REP_REGION"/>
    <property type="match status" value="3"/>
</dbReference>
<feature type="domain" description="BTB" evidence="2">
    <location>
        <begin position="441"/>
        <end position="507"/>
    </location>
</feature>
<dbReference type="PROSITE" id="PS50088">
    <property type="entry name" value="ANK_REPEAT"/>
    <property type="match status" value="3"/>
</dbReference>
<comment type="caution">
    <text evidence="3">The sequence shown here is derived from an EMBL/GenBank/DDBJ whole genome shotgun (WGS) entry which is preliminary data.</text>
</comment>
<dbReference type="FunFam" id="3.30.710.10:FF:000030">
    <property type="entry name" value="Ankyrin repeat and BTB/POZ domain-containing protein BTBD11"/>
    <property type="match status" value="1"/>
</dbReference>
<dbReference type="InterPro" id="IPR002110">
    <property type="entry name" value="Ankyrin_rpt"/>
</dbReference>
<dbReference type="PROSITE" id="PS50097">
    <property type="entry name" value="BTB"/>
    <property type="match status" value="1"/>
</dbReference>
<dbReference type="InterPro" id="IPR011333">
    <property type="entry name" value="SKP1/BTB/POZ_sf"/>
</dbReference>
<feature type="repeat" description="ANK" evidence="1">
    <location>
        <begin position="145"/>
        <end position="177"/>
    </location>
</feature>
<dbReference type="AlphaFoldDB" id="A0A9Q0IFL7"/>
<dbReference type="Gene3D" id="1.25.40.20">
    <property type="entry name" value="Ankyrin repeat-containing domain"/>
    <property type="match status" value="1"/>
</dbReference>
<feature type="repeat" description="ANK" evidence="1">
    <location>
        <begin position="229"/>
        <end position="255"/>
    </location>
</feature>
<feature type="repeat" description="ANK" evidence="1">
    <location>
        <begin position="191"/>
        <end position="223"/>
    </location>
</feature>
<dbReference type="SMART" id="SM00248">
    <property type="entry name" value="ANK"/>
    <property type="match status" value="3"/>
</dbReference>
<dbReference type="PANTHER" id="PTHR46071:SF1">
    <property type="entry name" value="ANKYRIN REPEAT AND BTB_POZ DOMAIN-CONTAINING PROTEIN 3"/>
    <property type="match status" value="1"/>
</dbReference>
<dbReference type="Pfam" id="PF00023">
    <property type="entry name" value="Ank"/>
    <property type="match status" value="1"/>
</dbReference>
<reference evidence="3" key="1">
    <citation type="submission" date="2022-07" db="EMBL/GenBank/DDBJ databases">
        <title>Chromosome-level genome of Muraenolepis orangiensis.</title>
        <authorList>
            <person name="Kim J."/>
        </authorList>
    </citation>
    <scope>NUCLEOTIDE SEQUENCE</scope>
    <source>
        <strain evidence="3">KU_S4_2022</strain>
        <tissue evidence="3">Muscle</tissue>
    </source>
</reference>
<dbReference type="Gene3D" id="3.30.710.10">
    <property type="entry name" value="Potassium Channel Kv1.1, Chain A"/>
    <property type="match status" value="1"/>
</dbReference>
<dbReference type="OrthoDB" id="2316821at2759"/>
<evidence type="ECO:0000313" key="3">
    <source>
        <dbReference type="EMBL" id="KAJ3596829.1"/>
    </source>
</evidence>
<organism evidence="3 4">
    <name type="scientific">Muraenolepis orangiensis</name>
    <name type="common">Patagonian moray cod</name>
    <dbReference type="NCBI Taxonomy" id="630683"/>
    <lineage>
        <taxon>Eukaryota</taxon>
        <taxon>Metazoa</taxon>
        <taxon>Chordata</taxon>
        <taxon>Craniata</taxon>
        <taxon>Vertebrata</taxon>
        <taxon>Euteleostomi</taxon>
        <taxon>Actinopterygii</taxon>
        <taxon>Neopterygii</taxon>
        <taxon>Teleostei</taxon>
        <taxon>Neoteleostei</taxon>
        <taxon>Acanthomorphata</taxon>
        <taxon>Zeiogadaria</taxon>
        <taxon>Gadariae</taxon>
        <taxon>Gadiformes</taxon>
        <taxon>Muraenolepidoidei</taxon>
        <taxon>Muraenolepididae</taxon>
        <taxon>Muraenolepis</taxon>
    </lineage>
</organism>
<dbReference type="SUPFAM" id="SSF48403">
    <property type="entry name" value="Ankyrin repeat"/>
    <property type="match status" value="1"/>
</dbReference>
<dbReference type="SMART" id="SM00225">
    <property type="entry name" value="BTB"/>
    <property type="match status" value="1"/>
</dbReference>
<sequence>VKNIANGTPVHQKPCAVHWAPESIYTLCYFMHCPQMEWESPSVEPSRVSLHTERPFAVLPPLMEWLRVAVAHSAHRRSFSVDSDDVRQAARLLLPGVDCEPRQLKTDDCFCASRKLDATSTEAKFLQDLGFRMLNCGRTDLVKQAGMTPLMYACVRGDEAMVQMLLDAGADINSEVPNSAHRYPSVYPETRQATPLTFAVLHGHVPVVQLLLDAMASVEGSLQDRMENYTETPLQLAAAAGNFELVSLLLERGADPMVGTMNVFRKLLSQTEKGGKADVLSLEEILAEGSELEAKTASQMDLIRTGKAKLKALKEAMYHSSEHGHVDITIDIRSLGVPWTLHTWLESLRTCFQQHRRPLIQGLLKEFSCIEEEEYTMELVTHGLPLMFQILRASKNEVISQQLSVIFTQCYGPYPIPKLTEIKRKQTSRLDPHFLNNKDMSDVTFLVEGKPFYAHKVLLFTASNRFKTLLANRPSGENTCIEISHVKYHIFQLVMQYLYFGGTDAVHIRNTDVMELLSAAKFFQLEALQRHCEIICSKNINTETCVELYSHTKFLDAPDLALYIEGYFLKNMVVLIELEPFKQLLYHTPPDSPGCDILQDLEKTLAVRIQSIHLSSSKGSIV</sequence>
<evidence type="ECO:0000256" key="1">
    <source>
        <dbReference type="PROSITE-ProRule" id="PRU00023"/>
    </source>
</evidence>
<evidence type="ECO:0000259" key="2">
    <source>
        <dbReference type="PROSITE" id="PS50097"/>
    </source>
</evidence>
<feature type="non-terminal residue" evidence="3">
    <location>
        <position position="1"/>
    </location>
</feature>
<dbReference type="Pfam" id="PF12796">
    <property type="entry name" value="Ank_2"/>
    <property type="match status" value="1"/>
</dbReference>
<dbReference type="Proteomes" id="UP001148018">
    <property type="component" value="Unassembled WGS sequence"/>
</dbReference>
<dbReference type="SUPFAM" id="SSF54695">
    <property type="entry name" value="POZ domain"/>
    <property type="match status" value="1"/>
</dbReference>
<dbReference type="EMBL" id="JANIIK010000110">
    <property type="protein sequence ID" value="KAJ3596829.1"/>
    <property type="molecule type" value="Genomic_DNA"/>
</dbReference>
<evidence type="ECO:0000313" key="4">
    <source>
        <dbReference type="Proteomes" id="UP001148018"/>
    </source>
</evidence>
<name>A0A9Q0IFL7_9TELE</name>
<dbReference type="InterPro" id="IPR052089">
    <property type="entry name" value="Ankyrin-BTB/POZ_domain"/>
</dbReference>
<dbReference type="InterPro" id="IPR036770">
    <property type="entry name" value="Ankyrin_rpt-contain_sf"/>
</dbReference>
<proteinExistence type="predicted"/>
<dbReference type="InterPro" id="IPR000210">
    <property type="entry name" value="BTB/POZ_dom"/>
</dbReference>